<dbReference type="STRING" id="598659.NAMH_0047"/>
<evidence type="ECO:0000256" key="1">
    <source>
        <dbReference type="ARBA" id="ARBA00002790"/>
    </source>
</evidence>
<dbReference type="PANTHER" id="PTHR45846">
    <property type="entry name" value="TRNA-DIHYDROURIDINE(47) SYNTHASE [NAD(P)(+)]-LIKE"/>
    <property type="match status" value="1"/>
</dbReference>
<evidence type="ECO:0000256" key="12">
    <source>
        <dbReference type="PIRSR" id="PIRSR006621-1"/>
    </source>
</evidence>
<evidence type="ECO:0000256" key="2">
    <source>
        <dbReference type="ARBA" id="ARBA00022555"/>
    </source>
</evidence>
<dbReference type="AlphaFoldDB" id="B9L781"/>
<keyword evidence="7" id="KW-0694">RNA-binding</keyword>
<organism evidence="15 16">
    <name type="scientific">Nautilia profundicola (strain ATCC BAA-1463 / DSM 18972 / AmH)</name>
    <dbReference type="NCBI Taxonomy" id="598659"/>
    <lineage>
        <taxon>Bacteria</taxon>
        <taxon>Pseudomonadati</taxon>
        <taxon>Campylobacterota</taxon>
        <taxon>Epsilonproteobacteria</taxon>
        <taxon>Nautiliales</taxon>
        <taxon>Nautiliaceae</taxon>
        <taxon>Nautilia</taxon>
    </lineage>
</organism>
<dbReference type="Gene3D" id="3.20.20.70">
    <property type="entry name" value="Aldolase class I"/>
    <property type="match status" value="1"/>
</dbReference>
<proteinExistence type="inferred from homology"/>
<evidence type="ECO:0000256" key="5">
    <source>
        <dbReference type="ARBA" id="ARBA00022694"/>
    </source>
</evidence>
<dbReference type="InterPro" id="IPR001269">
    <property type="entry name" value="DUS_fam"/>
</dbReference>
<dbReference type="Pfam" id="PF01207">
    <property type="entry name" value="Dus"/>
    <property type="match status" value="1"/>
</dbReference>
<dbReference type="KEGG" id="nam:NAMH_0047"/>
<feature type="binding site" evidence="13">
    <location>
        <position position="171"/>
    </location>
    <ligand>
        <name>FMN</name>
        <dbReference type="ChEBI" id="CHEBI:58210"/>
    </ligand>
</feature>
<comment type="similarity">
    <text evidence="11">Belongs to the dus family.</text>
</comment>
<feature type="binding site" evidence="13">
    <location>
        <begin position="226"/>
        <end position="227"/>
    </location>
    <ligand>
        <name>FMN</name>
        <dbReference type="ChEBI" id="CHEBI:58210"/>
    </ligand>
</feature>
<reference evidence="15 16" key="1">
    <citation type="journal article" date="2009" name="PLoS Genet.">
        <title>Adaptations to submarine hydrothermal environments exemplified by the genome of Nautilia profundicola.</title>
        <authorList>
            <person name="Campbell B.J."/>
            <person name="Smith J.L."/>
            <person name="Hanson T.E."/>
            <person name="Klotz M.G."/>
            <person name="Stein L.Y."/>
            <person name="Lee C.K."/>
            <person name="Wu D."/>
            <person name="Robinson J.M."/>
            <person name="Khouri H.M."/>
            <person name="Eisen J.A."/>
            <person name="Cary S.C."/>
        </authorList>
    </citation>
    <scope>NUCLEOTIDE SEQUENCE [LARGE SCALE GENOMIC DNA]</scope>
    <source>
        <strain evidence="16">ATCC BAA-1463 / DSM 18972 / AmH</strain>
    </source>
</reference>
<evidence type="ECO:0000313" key="15">
    <source>
        <dbReference type="EMBL" id="ACM92413.1"/>
    </source>
</evidence>
<evidence type="ECO:0000256" key="13">
    <source>
        <dbReference type="PIRSR" id="PIRSR006621-2"/>
    </source>
</evidence>
<evidence type="ECO:0000259" key="14">
    <source>
        <dbReference type="Pfam" id="PF01207"/>
    </source>
</evidence>
<dbReference type="EC" id="1.3.1.-" evidence="11"/>
<dbReference type="Proteomes" id="UP000000448">
    <property type="component" value="Chromosome"/>
</dbReference>
<evidence type="ECO:0000256" key="9">
    <source>
        <dbReference type="ARBA" id="ARBA00048205"/>
    </source>
</evidence>
<dbReference type="OrthoDB" id="9764501at2"/>
<dbReference type="GO" id="GO:0017150">
    <property type="term" value="F:tRNA dihydrouridine synthase activity"/>
    <property type="evidence" value="ECO:0007669"/>
    <property type="project" value="InterPro"/>
</dbReference>
<keyword evidence="13" id="KW-0547">Nucleotide-binding</keyword>
<gene>
    <name evidence="15" type="ordered locus">NAMH_0047</name>
</gene>
<feature type="active site" description="Proton donor" evidence="12">
    <location>
        <position position="102"/>
    </location>
</feature>
<protein>
    <recommendedName>
        <fullName evidence="11">tRNA-dihydrouridine synthase</fullName>
        <ecNumber evidence="11">1.3.1.-</ecNumber>
    </recommendedName>
</protein>
<name>B9L781_NAUPA</name>
<keyword evidence="4 11" id="KW-0288">FMN</keyword>
<dbReference type="RefSeq" id="WP_012663784.1">
    <property type="nucleotide sequence ID" value="NC_012115.1"/>
</dbReference>
<evidence type="ECO:0000256" key="11">
    <source>
        <dbReference type="PIRNR" id="PIRNR006621"/>
    </source>
</evidence>
<dbReference type="HOGENOM" id="CLU_013299_0_1_7"/>
<feature type="binding site" evidence="13">
    <location>
        <position position="143"/>
    </location>
    <ligand>
        <name>FMN</name>
        <dbReference type="ChEBI" id="CHEBI:58210"/>
    </ligand>
</feature>
<dbReference type="GO" id="GO:0000049">
    <property type="term" value="F:tRNA binding"/>
    <property type="evidence" value="ECO:0007669"/>
    <property type="project" value="UniProtKB-KW"/>
</dbReference>
<dbReference type="GO" id="GO:0050660">
    <property type="term" value="F:flavin adenine dinucleotide binding"/>
    <property type="evidence" value="ECO:0007669"/>
    <property type="project" value="InterPro"/>
</dbReference>
<keyword evidence="3 11" id="KW-0285">Flavoprotein</keyword>
<comment type="catalytic activity">
    <reaction evidence="9">
        <text>a 5,6-dihydrouridine in tRNA + NADP(+) = a uridine in tRNA + NADPH + H(+)</text>
        <dbReference type="Rhea" id="RHEA:23624"/>
        <dbReference type="Rhea" id="RHEA-COMP:13339"/>
        <dbReference type="Rhea" id="RHEA-COMP:13887"/>
        <dbReference type="ChEBI" id="CHEBI:15378"/>
        <dbReference type="ChEBI" id="CHEBI:57783"/>
        <dbReference type="ChEBI" id="CHEBI:58349"/>
        <dbReference type="ChEBI" id="CHEBI:65315"/>
        <dbReference type="ChEBI" id="CHEBI:74443"/>
    </reaction>
</comment>
<evidence type="ECO:0000256" key="3">
    <source>
        <dbReference type="ARBA" id="ARBA00022630"/>
    </source>
</evidence>
<dbReference type="InterPro" id="IPR013785">
    <property type="entry name" value="Aldolase_TIM"/>
</dbReference>
<comment type="catalytic activity">
    <reaction evidence="10">
        <text>a 5,6-dihydrouridine in tRNA + NAD(+) = a uridine in tRNA + NADH + H(+)</text>
        <dbReference type="Rhea" id="RHEA:54452"/>
        <dbReference type="Rhea" id="RHEA-COMP:13339"/>
        <dbReference type="Rhea" id="RHEA-COMP:13887"/>
        <dbReference type="ChEBI" id="CHEBI:15378"/>
        <dbReference type="ChEBI" id="CHEBI:57540"/>
        <dbReference type="ChEBI" id="CHEBI:57945"/>
        <dbReference type="ChEBI" id="CHEBI:65315"/>
        <dbReference type="ChEBI" id="CHEBI:74443"/>
    </reaction>
</comment>
<keyword evidence="8 11" id="KW-0560">Oxidoreductase</keyword>
<dbReference type="PANTHER" id="PTHR45846:SF1">
    <property type="entry name" value="TRNA-DIHYDROURIDINE(47) SYNTHASE [NAD(P)(+)]-LIKE"/>
    <property type="match status" value="1"/>
</dbReference>
<evidence type="ECO:0000256" key="7">
    <source>
        <dbReference type="ARBA" id="ARBA00022884"/>
    </source>
</evidence>
<keyword evidence="6" id="KW-0521">NADP</keyword>
<evidence type="ECO:0000256" key="6">
    <source>
        <dbReference type="ARBA" id="ARBA00022857"/>
    </source>
</evidence>
<keyword evidence="2" id="KW-0820">tRNA-binding</keyword>
<evidence type="ECO:0000256" key="4">
    <source>
        <dbReference type="ARBA" id="ARBA00022643"/>
    </source>
</evidence>
<keyword evidence="16" id="KW-1185">Reference proteome</keyword>
<keyword evidence="5 11" id="KW-0819">tRNA processing</keyword>
<dbReference type="Gene3D" id="1.10.1200.80">
    <property type="entry name" value="Putative flavin oxidoreducatase, domain 2"/>
    <property type="match status" value="1"/>
</dbReference>
<dbReference type="PIRSF" id="PIRSF006621">
    <property type="entry name" value="Dus"/>
    <property type="match status" value="1"/>
</dbReference>
<comment type="cofactor">
    <cofactor evidence="11 13">
        <name>FMN</name>
        <dbReference type="ChEBI" id="CHEBI:58210"/>
    </cofactor>
</comment>
<evidence type="ECO:0000256" key="8">
    <source>
        <dbReference type="ARBA" id="ARBA00023002"/>
    </source>
</evidence>
<accession>B9L781</accession>
<comment type="function">
    <text evidence="1 11">Catalyzes the synthesis of 5,6-dihydrouridine (D), a modified base found in the D-loop of most tRNAs, via the reduction of the C5-C6 double bond in target uridines.</text>
</comment>
<dbReference type="InterPro" id="IPR035587">
    <property type="entry name" value="DUS-like_FMN-bd"/>
</dbReference>
<dbReference type="SUPFAM" id="SSF51395">
    <property type="entry name" value="FMN-linked oxidoreductases"/>
    <property type="match status" value="1"/>
</dbReference>
<dbReference type="CDD" id="cd02801">
    <property type="entry name" value="DUS_like_FMN"/>
    <property type="match status" value="1"/>
</dbReference>
<dbReference type="InterPro" id="IPR024036">
    <property type="entry name" value="tRNA-dHydroUridine_Synthase_C"/>
</dbReference>
<feature type="binding site" evidence="13">
    <location>
        <position position="71"/>
    </location>
    <ligand>
        <name>FMN</name>
        <dbReference type="ChEBI" id="CHEBI:58210"/>
    </ligand>
</feature>
<evidence type="ECO:0000256" key="10">
    <source>
        <dbReference type="ARBA" id="ARBA00048802"/>
    </source>
</evidence>
<feature type="domain" description="DUS-like FMN-binding" evidence="14">
    <location>
        <begin position="15"/>
        <end position="308"/>
    </location>
</feature>
<evidence type="ECO:0000313" key="16">
    <source>
        <dbReference type="Proteomes" id="UP000000448"/>
    </source>
</evidence>
<dbReference type="EMBL" id="CP001279">
    <property type="protein sequence ID" value="ACM92413.1"/>
    <property type="molecule type" value="Genomic_DNA"/>
</dbReference>
<sequence>MNISTLKSDSPYFFLAPLAGYTDLPFRSVVKKFGCDMTFSEMTNVNAIAYQNEKTQKMMEKSPLENPYFVQIAANNVENAVKAVEIINELNWIDGIDINLGCPVNKARRSGFGGVLLKDENRDFLKEVVGTIVKTSKKPVSAKMRIGFDKSVVEDRAKLLEDLGIVFLTIHGRTVKQMYKGEADYDEIKKGVNAVKIPVIANGDITDYEKAKYVLEYTGASGVSIGRGAVGKPWIFLEMKQQGNITSEQKKEVILEHFNQMVYWYGEYGVILFRKHAHAYSKGIPKASEFRSKMNEVKDPEVARKLIEEYFNV</sequence>
<dbReference type="eggNOG" id="COG0042">
    <property type="taxonomic scope" value="Bacteria"/>
</dbReference>